<dbReference type="Proteomes" id="UP001597173">
    <property type="component" value="Unassembled WGS sequence"/>
</dbReference>
<organism evidence="1 2">
    <name type="scientific">Mycoplana ramosa</name>
    <name type="common">Mycoplana bullata</name>
    <dbReference type="NCBI Taxonomy" id="40837"/>
    <lineage>
        <taxon>Bacteria</taxon>
        <taxon>Pseudomonadati</taxon>
        <taxon>Pseudomonadota</taxon>
        <taxon>Alphaproteobacteria</taxon>
        <taxon>Hyphomicrobiales</taxon>
        <taxon>Rhizobiaceae</taxon>
        <taxon>Mycoplana</taxon>
    </lineage>
</organism>
<dbReference type="Pfam" id="PF10025">
    <property type="entry name" value="DUF2267"/>
    <property type="match status" value="1"/>
</dbReference>
<dbReference type="EMBL" id="JBHTNF010000005">
    <property type="protein sequence ID" value="MFD1328498.1"/>
    <property type="molecule type" value="Genomic_DNA"/>
</dbReference>
<sequence length="147" mass="16885">MNETHVAALDHTIQQTNRWLKALVNDYNFSDRHQAYNALRAVLHALRDRLTLEQAAHLGAQFPILVRGIYYEGWHLGSRSAPERQVDEFAARVAQDLPPQFPRDPVSVTKAVFDLLWRELDPGETAKIIDELPVPLRTLWPEAARRN</sequence>
<keyword evidence="2" id="KW-1185">Reference proteome</keyword>
<dbReference type="RefSeq" id="WP_374838852.1">
    <property type="nucleotide sequence ID" value="NZ_JBHEEW010000007.1"/>
</dbReference>
<proteinExistence type="predicted"/>
<evidence type="ECO:0000313" key="2">
    <source>
        <dbReference type="Proteomes" id="UP001597173"/>
    </source>
</evidence>
<accession>A0ABW3YX09</accession>
<comment type="caution">
    <text evidence="1">The sequence shown here is derived from an EMBL/GenBank/DDBJ whole genome shotgun (WGS) entry which is preliminary data.</text>
</comment>
<dbReference type="InterPro" id="IPR038282">
    <property type="entry name" value="DUF2267_sf"/>
</dbReference>
<protein>
    <submittedName>
        <fullName evidence="1">DUF2267 domain-containing protein</fullName>
    </submittedName>
</protein>
<evidence type="ECO:0000313" key="1">
    <source>
        <dbReference type="EMBL" id="MFD1328498.1"/>
    </source>
</evidence>
<dbReference type="Gene3D" id="1.10.490.110">
    <property type="entry name" value="Uncharacterized conserved protein DUF2267"/>
    <property type="match status" value="1"/>
</dbReference>
<dbReference type="InterPro" id="IPR018727">
    <property type="entry name" value="DUF2267"/>
</dbReference>
<reference evidence="2" key="1">
    <citation type="journal article" date="2019" name="Int. J. Syst. Evol. Microbiol.">
        <title>The Global Catalogue of Microorganisms (GCM) 10K type strain sequencing project: providing services to taxonomists for standard genome sequencing and annotation.</title>
        <authorList>
            <consortium name="The Broad Institute Genomics Platform"/>
            <consortium name="The Broad Institute Genome Sequencing Center for Infectious Disease"/>
            <person name="Wu L."/>
            <person name="Ma J."/>
        </authorList>
    </citation>
    <scope>NUCLEOTIDE SEQUENCE [LARGE SCALE GENOMIC DNA]</scope>
    <source>
        <strain evidence="2">CCUG 55609</strain>
    </source>
</reference>
<name>A0ABW3YX09_MYCRA</name>
<gene>
    <name evidence="1" type="ORF">ACFQ33_11405</name>
</gene>